<feature type="transmembrane region" description="Helical" evidence="1">
    <location>
        <begin position="275"/>
        <end position="291"/>
    </location>
</feature>
<feature type="transmembrane region" description="Helical" evidence="1">
    <location>
        <begin position="68"/>
        <end position="90"/>
    </location>
</feature>
<dbReference type="PANTHER" id="PTHR23021">
    <property type="entry name" value="SERPENTINE RECEPTOR, CLASS T"/>
    <property type="match status" value="1"/>
</dbReference>
<dbReference type="PANTHER" id="PTHR23021:SF26">
    <property type="entry name" value="SERPENTINE RECEPTOR, CLASS T"/>
    <property type="match status" value="1"/>
</dbReference>
<evidence type="ECO:0000313" key="2">
    <source>
        <dbReference type="EMBL" id="KAK0401840.1"/>
    </source>
</evidence>
<name>A0AA39LLU7_9BILA</name>
<dbReference type="EMBL" id="JAUCMV010000004">
    <property type="protein sequence ID" value="KAK0401840.1"/>
    <property type="molecule type" value="Genomic_DNA"/>
</dbReference>
<keyword evidence="3" id="KW-1185">Reference proteome</keyword>
<feature type="transmembrane region" description="Helical" evidence="1">
    <location>
        <begin position="237"/>
        <end position="263"/>
    </location>
</feature>
<reference evidence="2" key="1">
    <citation type="submission" date="2023-06" db="EMBL/GenBank/DDBJ databases">
        <title>Genomic analysis of the entomopathogenic nematode Steinernema hermaphroditum.</title>
        <authorList>
            <person name="Schwarz E.M."/>
            <person name="Heppert J.K."/>
            <person name="Baniya A."/>
            <person name="Schwartz H.T."/>
            <person name="Tan C.-H."/>
            <person name="Antoshechkin I."/>
            <person name="Sternberg P.W."/>
            <person name="Goodrich-Blair H."/>
            <person name="Dillman A.R."/>
        </authorList>
    </citation>
    <scope>NUCLEOTIDE SEQUENCE</scope>
    <source>
        <strain evidence="2">PS9179</strain>
        <tissue evidence="2">Whole animal</tissue>
    </source>
</reference>
<accession>A0AA39LLU7</accession>
<dbReference type="Gene3D" id="1.20.1070.10">
    <property type="entry name" value="Rhodopsin 7-helix transmembrane proteins"/>
    <property type="match status" value="1"/>
</dbReference>
<gene>
    <name evidence="2" type="ORF">QR680_016002</name>
</gene>
<sequence length="334" mass="37691">MESAVLPYCSSNDTDIHPVEPNHLAFKSQRSLFGLIYLLGFIIGAVPQSLCLYSICHPHHLKYPCYKLMLFVSVLDLCNLTTSFLISGIYSIAGIQHCKHGYVVIVVGYATLWLWFAYSASAMVLALNRLLEFTSKTLSDLFFGGYRSYLWLIVIVSYASAIQFTVPRPFYFYNPDEGAWNFFTLNPNHTNINHVFNNIFKFLFVTISYGVMWCLLKHKMKVGSALGGQISTLEAKLSIQALIVGILAAFSTIGYLAMSYLPVKDVPMMGFLGEWLWASVHGGSAYIYLIMNRSIRSTAFQCLKPQYKISNTTTTRIQTISAQSNMFMRNSRIP</sequence>
<feature type="transmembrane region" description="Helical" evidence="1">
    <location>
        <begin position="199"/>
        <end position="216"/>
    </location>
</feature>
<keyword evidence="1" id="KW-1133">Transmembrane helix</keyword>
<protein>
    <submittedName>
        <fullName evidence="2">Uncharacterized protein</fullName>
    </submittedName>
</protein>
<organism evidence="2 3">
    <name type="scientific">Steinernema hermaphroditum</name>
    <dbReference type="NCBI Taxonomy" id="289476"/>
    <lineage>
        <taxon>Eukaryota</taxon>
        <taxon>Metazoa</taxon>
        <taxon>Ecdysozoa</taxon>
        <taxon>Nematoda</taxon>
        <taxon>Chromadorea</taxon>
        <taxon>Rhabditida</taxon>
        <taxon>Tylenchina</taxon>
        <taxon>Panagrolaimomorpha</taxon>
        <taxon>Strongyloidoidea</taxon>
        <taxon>Steinernematidae</taxon>
        <taxon>Steinernema</taxon>
    </lineage>
</organism>
<dbReference type="Pfam" id="PF10321">
    <property type="entry name" value="7TM_GPCR_Srt"/>
    <property type="match status" value="1"/>
</dbReference>
<feature type="transmembrane region" description="Helical" evidence="1">
    <location>
        <begin position="148"/>
        <end position="166"/>
    </location>
</feature>
<keyword evidence="1" id="KW-0812">Transmembrane</keyword>
<dbReference type="InterPro" id="IPR019425">
    <property type="entry name" value="7TM_GPCR_serpentine_rcpt_Srt"/>
</dbReference>
<feature type="transmembrane region" description="Helical" evidence="1">
    <location>
        <begin position="32"/>
        <end position="56"/>
    </location>
</feature>
<feature type="transmembrane region" description="Helical" evidence="1">
    <location>
        <begin position="102"/>
        <end position="127"/>
    </location>
</feature>
<dbReference type="Proteomes" id="UP001175271">
    <property type="component" value="Unassembled WGS sequence"/>
</dbReference>
<comment type="caution">
    <text evidence="2">The sequence shown here is derived from an EMBL/GenBank/DDBJ whole genome shotgun (WGS) entry which is preliminary data.</text>
</comment>
<dbReference type="SUPFAM" id="SSF81321">
    <property type="entry name" value="Family A G protein-coupled receptor-like"/>
    <property type="match status" value="1"/>
</dbReference>
<keyword evidence="1" id="KW-0472">Membrane</keyword>
<dbReference type="AlphaFoldDB" id="A0AA39LLU7"/>
<evidence type="ECO:0000256" key="1">
    <source>
        <dbReference type="SAM" id="Phobius"/>
    </source>
</evidence>
<evidence type="ECO:0000313" key="3">
    <source>
        <dbReference type="Proteomes" id="UP001175271"/>
    </source>
</evidence>
<proteinExistence type="predicted"/>